<dbReference type="Proteomes" id="UP000626109">
    <property type="component" value="Unassembled WGS sequence"/>
</dbReference>
<keyword evidence="2" id="KW-0812">Transmembrane</keyword>
<accession>A0A813KZX3</accession>
<keyword evidence="2" id="KW-0472">Membrane</keyword>
<reference evidence="3" key="1">
    <citation type="submission" date="2021-02" db="EMBL/GenBank/DDBJ databases">
        <authorList>
            <person name="Dougan E. K."/>
            <person name="Rhodes N."/>
            <person name="Thang M."/>
            <person name="Chan C."/>
        </authorList>
    </citation>
    <scope>NUCLEOTIDE SEQUENCE</scope>
</reference>
<evidence type="ECO:0000256" key="1">
    <source>
        <dbReference type="SAM" id="MobiDB-lite"/>
    </source>
</evidence>
<gene>
    <name evidence="3" type="ORF">PGLA2088_LOCUS39228</name>
</gene>
<organism evidence="3 4">
    <name type="scientific">Polarella glacialis</name>
    <name type="common">Dinoflagellate</name>
    <dbReference type="NCBI Taxonomy" id="89957"/>
    <lineage>
        <taxon>Eukaryota</taxon>
        <taxon>Sar</taxon>
        <taxon>Alveolata</taxon>
        <taxon>Dinophyceae</taxon>
        <taxon>Suessiales</taxon>
        <taxon>Suessiaceae</taxon>
        <taxon>Polarella</taxon>
    </lineage>
</organism>
<comment type="caution">
    <text evidence="3">The sequence shown here is derived from an EMBL/GenBank/DDBJ whole genome shotgun (WGS) entry which is preliminary data.</text>
</comment>
<proteinExistence type="predicted"/>
<evidence type="ECO:0000313" key="4">
    <source>
        <dbReference type="Proteomes" id="UP000626109"/>
    </source>
</evidence>
<name>A0A813KZX3_POLGL</name>
<dbReference type="AlphaFoldDB" id="A0A813KZX3"/>
<sequence length="178" mass="19320">MQDPSATLVQEIHSWVASTCSKGLAKQPPLGWLDRSFKLPVGTTEEHFRLFFRASKLPQSLELDFPKPGGLVHVILRAEAQREYEAAQTGGRTVTLPRRSPRIAGQSCAVSASSSLGEKPQSRASRGETSRRRGTSRIGGGPLFLRKVMLFCLLLVLTVFTVVCSSVIQAASQQTAAL</sequence>
<evidence type="ECO:0000256" key="2">
    <source>
        <dbReference type="SAM" id="Phobius"/>
    </source>
</evidence>
<protein>
    <submittedName>
        <fullName evidence="3">Uncharacterized protein</fullName>
    </submittedName>
</protein>
<evidence type="ECO:0000313" key="3">
    <source>
        <dbReference type="EMBL" id="CAE8716802.1"/>
    </source>
</evidence>
<feature type="transmembrane region" description="Helical" evidence="2">
    <location>
        <begin position="148"/>
        <end position="171"/>
    </location>
</feature>
<keyword evidence="2" id="KW-1133">Transmembrane helix</keyword>
<feature type="region of interest" description="Disordered" evidence="1">
    <location>
        <begin position="108"/>
        <end position="136"/>
    </location>
</feature>
<dbReference type="EMBL" id="CAJNNW010033038">
    <property type="protein sequence ID" value="CAE8716802.1"/>
    <property type="molecule type" value="Genomic_DNA"/>
</dbReference>